<dbReference type="PANTHER" id="PTHR30419:SF31">
    <property type="entry name" value="BLR3139 PROTEIN"/>
    <property type="match status" value="1"/>
</dbReference>
<reference evidence="6 7" key="1">
    <citation type="submission" date="2024-01" db="EMBL/GenBank/DDBJ databases">
        <title>Multi-omics insights into the function and evolution of sodium benzoate biodegradation pathways in Benzoatithermus flavus gen. nov., sp. nov. from hot spring.</title>
        <authorList>
            <person name="Hu C.-J."/>
            <person name="Li W.-J."/>
        </authorList>
    </citation>
    <scope>NUCLEOTIDE SEQUENCE [LARGE SCALE GENOMIC DNA]</scope>
    <source>
        <strain evidence="6 7">SYSU G07066</strain>
    </source>
</reference>
<protein>
    <submittedName>
        <fullName evidence="6">LysR family transcriptional regulator</fullName>
    </submittedName>
</protein>
<dbReference type="Pfam" id="PF03466">
    <property type="entry name" value="LysR_substrate"/>
    <property type="match status" value="1"/>
</dbReference>
<keyword evidence="3" id="KW-0238">DNA-binding</keyword>
<evidence type="ECO:0000256" key="4">
    <source>
        <dbReference type="ARBA" id="ARBA00023163"/>
    </source>
</evidence>
<evidence type="ECO:0000256" key="3">
    <source>
        <dbReference type="ARBA" id="ARBA00023125"/>
    </source>
</evidence>
<dbReference type="InterPro" id="IPR000847">
    <property type="entry name" value="LysR_HTH_N"/>
</dbReference>
<dbReference type="InterPro" id="IPR005119">
    <property type="entry name" value="LysR_subst-bd"/>
</dbReference>
<gene>
    <name evidence="6" type="ORF">U1T56_07925</name>
</gene>
<comment type="similarity">
    <text evidence="1">Belongs to the LysR transcriptional regulatory family.</text>
</comment>
<dbReference type="InterPro" id="IPR050950">
    <property type="entry name" value="HTH-type_LysR_regulators"/>
</dbReference>
<dbReference type="SUPFAM" id="SSF46785">
    <property type="entry name" value="Winged helix' DNA-binding domain"/>
    <property type="match status" value="1"/>
</dbReference>
<evidence type="ECO:0000256" key="2">
    <source>
        <dbReference type="ARBA" id="ARBA00023015"/>
    </source>
</evidence>
<dbReference type="InterPro" id="IPR036390">
    <property type="entry name" value="WH_DNA-bd_sf"/>
</dbReference>
<name>A0ABU8XPD7_9PROT</name>
<keyword evidence="2" id="KW-0805">Transcription regulation</keyword>
<dbReference type="PANTHER" id="PTHR30419">
    <property type="entry name" value="HTH-TYPE TRANSCRIPTIONAL REGULATOR YBHD"/>
    <property type="match status" value="1"/>
</dbReference>
<dbReference type="SUPFAM" id="SSF53850">
    <property type="entry name" value="Periplasmic binding protein-like II"/>
    <property type="match status" value="1"/>
</dbReference>
<accession>A0ABU8XPD7</accession>
<dbReference type="InterPro" id="IPR036388">
    <property type="entry name" value="WH-like_DNA-bd_sf"/>
</dbReference>
<evidence type="ECO:0000259" key="5">
    <source>
        <dbReference type="PROSITE" id="PS50931"/>
    </source>
</evidence>
<dbReference type="CDD" id="cd05466">
    <property type="entry name" value="PBP2_LTTR_substrate"/>
    <property type="match status" value="1"/>
</dbReference>
<comment type="caution">
    <text evidence="6">The sequence shown here is derived from an EMBL/GenBank/DDBJ whole genome shotgun (WGS) entry which is preliminary data.</text>
</comment>
<evidence type="ECO:0000313" key="6">
    <source>
        <dbReference type="EMBL" id="MEK0083075.1"/>
    </source>
</evidence>
<dbReference type="EMBL" id="JBBLZC010000006">
    <property type="protein sequence ID" value="MEK0083075.1"/>
    <property type="molecule type" value="Genomic_DNA"/>
</dbReference>
<sequence length="298" mass="32282">MDIRQLRYLVALARERHFARAAEACGVAQPTLSAGLRNLEDELGVPVVERGNRFKGLTPEGERVLAWAQRILADCDALEQELIEARRSLKGRVAIGVIPSALTMVADLTTALLARQPGIGLKLLSMSSIEIQRGLDSFELHAGVTYLDNEPLTRVRALPLYRERYVLLVRRGQGLDGRSGIGWAEAAGQRLCLLVPEMQNRRIIDAAFARAGARPSPVVETDSMVALVSHVREAGLAAIVPEHFLPRLAAEEGLVSLRLEAPEVVHTVGLVVAERDPIPPVVAALWAAAQTIAQMVGA</sequence>
<keyword evidence="7" id="KW-1185">Reference proteome</keyword>
<dbReference type="Gene3D" id="3.40.190.290">
    <property type="match status" value="1"/>
</dbReference>
<dbReference type="PROSITE" id="PS50931">
    <property type="entry name" value="HTH_LYSR"/>
    <property type="match status" value="1"/>
</dbReference>
<evidence type="ECO:0000313" key="7">
    <source>
        <dbReference type="Proteomes" id="UP001375743"/>
    </source>
</evidence>
<proteinExistence type="inferred from homology"/>
<dbReference type="PRINTS" id="PR00039">
    <property type="entry name" value="HTHLYSR"/>
</dbReference>
<dbReference type="Pfam" id="PF00126">
    <property type="entry name" value="HTH_1"/>
    <property type="match status" value="1"/>
</dbReference>
<keyword evidence="4" id="KW-0804">Transcription</keyword>
<evidence type="ECO:0000256" key="1">
    <source>
        <dbReference type="ARBA" id="ARBA00009437"/>
    </source>
</evidence>
<feature type="domain" description="HTH lysR-type" evidence="5">
    <location>
        <begin position="1"/>
        <end position="58"/>
    </location>
</feature>
<dbReference type="Gene3D" id="1.10.10.10">
    <property type="entry name" value="Winged helix-like DNA-binding domain superfamily/Winged helix DNA-binding domain"/>
    <property type="match status" value="1"/>
</dbReference>
<dbReference type="Proteomes" id="UP001375743">
    <property type="component" value="Unassembled WGS sequence"/>
</dbReference>
<organism evidence="6 7">
    <name type="scientific">Benzoatithermus flavus</name>
    <dbReference type="NCBI Taxonomy" id="3108223"/>
    <lineage>
        <taxon>Bacteria</taxon>
        <taxon>Pseudomonadati</taxon>
        <taxon>Pseudomonadota</taxon>
        <taxon>Alphaproteobacteria</taxon>
        <taxon>Geminicoccales</taxon>
        <taxon>Geminicoccaceae</taxon>
        <taxon>Benzoatithermus</taxon>
    </lineage>
</organism>
<dbReference type="RefSeq" id="WP_418158922.1">
    <property type="nucleotide sequence ID" value="NZ_JBBLZC010000006.1"/>
</dbReference>